<dbReference type="PRINTS" id="PR00368">
    <property type="entry name" value="FADPNR"/>
</dbReference>
<evidence type="ECO:0000256" key="3">
    <source>
        <dbReference type="SAM" id="MobiDB-lite"/>
    </source>
</evidence>
<name>A0A0L8KQR7_9ACTN</name>
<dbReference type="SUPFAM" id="SSF51905">
    <property type="entry name" value="FAD/NAD(P)-binding domain"/>
    <property type="match status" value="1"/>
</dbReference>
<dbReference type="eggNOG" id="COG0446">
    <property type="taxonomic scope" value="Bacteria"/>
</dbReference>
<feature type="domain" description="GCVT N-terminal" evidence="4">
    <location>
        <begin position="701"/>
        <end position="972"/>
    </location>
</feature>
<evidence type="ECO:0000256" key="2">
    <source>
        <dbReference type="ARBA" id="ARBA00023002"/>
    </source>
</evidence>
<dbReference type="eggNOG" id="COG0404">
    <property type="taxonomic scope" value="Bacteria"/>
</dbReference>
<dbReference type="InterPro" id="IPR036188">
    <property type="entry name" value="FAD/NAD-bd_sf"/>
</dbReference>
<evidence type="ECO:0000313" key="9">
    <source>
        <dbReference type="Proteomes" id="UP000037251"/>
    </source>
</evidence>
<gene>
    <name evidence="8" type="ORF">ADK37_40075</name>
</gene>
<dbReference type="Pfam" id="PF13510">
    <property type="entry name" value="Fer2_4"/>
    <property type="match status" value="1"/>
</dbReference>
<feature type="domain" description="Aminomethyltransferase C-terminal" evidence="6">
    <location>
        <begin position="992"/>
        <end position="1078"/>
    </location>
</feature>
<feature type="region of interest" description="Disordered" evidence="3">
    <location>
        <begin position="84"/>
        <end position="164"/>
    </location>
</feature>
<dbReference type="NCBIfam" id="TIGR01372">
    <property type="entry name" value="soxA"/>
    <property type="match status" value="1"/>
</dbReference>
<dbReference type="PANTHER" id="PTHR43757:SF2">
    <property type="entry name" value="AMINOMETHYLTRANSFERASE, MITOCHONDRIAL"/>
    <property type="match status" value="1"/>
</dbReference>
<evidence type="ECO:0000313" key="8">
    <source>
        <dbReference type="EMBL" id="KOG28200.1"/>
    </source>
</evidence>
<dbReference type="InterPro" id="IPR006222">
    <property type="entry name" value="GCVT_N"/>
</dbReference>
<dbReference type="PANTHER" id="PTHR43757">
    <property type="entry name" value="AMINOMETHYLTRANSFERASE"/>
    <property type="match status" value="1"/>
</dbReference>
<dbReference type="InterPro" id="IPR027266">
    <property type="entry name" value="TrmE/GcvT-like"/>
</dbReference>
<sequence>MLLIPCPWCGPRDEAEFHYGGQAHVPYPEDPAALSDEEWARYLFFRDNTKGPFAERWSHAAGCRRWFNAVRDTSSNEILAVYRTGEERPATAEPRPFVSQPRPQPARPALADEAPSGPKRGSGGGSPQDGTGRGGGGEAAFISGSAAGQPFRHPTRGRIDRDAPLTFSFDGTEYRGFRGDTLASALLANGVIHAGTSIKLGRPRGIFSAGVEEPNAVVQIEEPFPEPMLPATTVELYDGLVASSLPGQGRLATEPDPARYDAVHAHCDLLVVGAGPAGLAAAAAAARSGARVILADDQSEPGGSLLGTAEHLDWVREITGQLDTAPEVRVLRRTTVFGYYDDNHLVAVERRTNHLGAEAPDNVSRERVWRVRARRVVLATGAHERSLAFADNDRPGVMLASSARTYVNRHGVLPGRRAVVLTTNDSAYAAALDLTAAGLAVTAIVDTRPGPGEWTERARAAGIEVLAGHAVTGTEGEARLTTVTVAPYGESAGRREFAADLLLVSGGWNPVAHLFSQSGGRLRHDETLGSFVPDTCRQAVEVVGGASGVLDPATVLAQGAAAGARAVEAEGYTPEAPRLPEVAAQPRQTPPMHVYVLPGASDAPRFVDLQRDVTVDDLARATGAGLRSVEHTKRYTTAGTANDQGKTSGVLASGVVAELLGVDISALGTTTFRPPYTPVSFAALAGRDRGTLSDPVRTTALHHWHVAHGALFENVGQWKRPWYYPQDGEDMEAAVLRECAAAREGVAFMDASTLGKIDVQGPDAGVLLDRLYTNMMSTLKVGMIRYGVMCRPDGMVFDDGTVIRVAQNRFLVTTTTGNAAAVLDWMEEWHQTEWPELKVHCTSVTEQWATVALVGPRSREVLGSLAPRLAVANDDFPFMAWRQTTVAGIEARVCRISFSGELAYEINVSPWEALALWEALYEAGAPYGITPYGTETMHVLRAEKGYPIIGQDTDGTVTPQDLGMSWVVSKKKPDFVGKRSYARADNLRPDRKHLVGLLPEDPGAFLPEGTHLVADSVLPAPPVPMLGHVTSSYRSAALGRTFALALIKGGRNRIGERLYAPVGDQLVPVTVASPVLYDPEGARRDG</sequence>
<dbReference type="InterPro" id="IPR038561">
    <property type="entry name" value="SoxD_sf"/>
</dbReference>
<keyword evidence="2" id="KW-0560">Oxidoreductase</keyword>
<dbReference type="STRING" id="67356.AQJ84_05275"/>
<dbReference type="InterPro" id="IPR006277">
    <property type="entry name" value="Sarcosine_oxidase_asu"/>
</dbReference>
<feature type="domain" description="FAD/NAD(P)-binding" evidence="5">
    <location>
        <begin position="268"/>
        <end position="524"/>
    </location>
</feature>
<dbReference type="Pfam" id="PF01571">
    <property type="entry name" value="GCV_T"/>
    <property type="match status" value="1"/>
</dbReference>
<organism evidence="8 9">
    <name type="scientific">Streptomyces resistomycificus</name>
    <dbReference type="NCBI Taxonomy" id="67356"/>
    <lineage>
        <taxon>Bacteria</taxon>
        <taxon>Bacillati</taxon>
        <taxon>Actinomycetota</taxon>
        <taxon>Actinomycetes</taxon>
        <taxon>Kitasatosporales</taxon>
        <taxon>Streptomycetaceae</taxon>
        <taxon>Streptomyces</taxon>
        <taxon>Streptomyces aurantiacus group</taxon>
    </lineage>
</organism>
<dbReference type="SUPFAM" id="SSF101790">
    <property type="entry name" value="Aminomethyltransferase beta-barrel domain"/>
    <property type="match status" value="1"/>
</dbReference>
<evidence type="ECO:0000259" key="5">
    <source>
        <dbReference type="Pfam" id="PF07992"/>
    </source>
</evidence>
<feature type="compositionally biased region" description="Gly residues" evidence="3">
    <location>
        <begin position="120"/>
        <end position="138"/>
    </location>
</feature>
<keyword evidence="9" id="KW-1185">Reference proteome</keyword>
<dbReference type="InterPro" id="IPR006279">
    <property type="entry name" value="SoxD"/>
</dbReference>
<dbReference type="AlphaFoldDB" id="A0A0L8KQR7"/>
<dbReference type="Proteomes" id="UP000037251">
    <property type="component" value="Unassembled WGS sequence"/>
</dbReference>
<evidence type="ECO:0000256" key="1">
    <source>
        <dbReference type="ARBA" id="ARBA00008609"/>
    </source>
</evidence>
<proteinExistence type="inferred from homology"/>
<feature type="domain" description="SoxA A3" evidence="7">
    <location>
        <begin position="605"/>
        <end position="687"/>
    </location>
</feature>
<dbReference type="InterPro" id="IPR042204">
    <property type="entry name" value="2Fe-2S-bd_N"/>
</dbReference>
<dbReference type="PRINTS" id="PR00469">
    <property type="entry name" value="PNDRDTASEII"/>
</dbReference>
<dbReference type="Gene3D" id="3.30.2270.10">
    <property type="entry name" value="Folate-binding superfamily"/>
    <property type="match status" value="1"/>
</dbReference>
<dbReference type="GO" id="GO:0008115">
    <property type="term" value="F:sarcosine oxidase activity"/>
    <property type="evidence" value="ECO:0007669"/>
    <property type="project" value="InterPro"/>
</dbReference>
<reference evidence="9" key="1">
    <citation type="submission" date="2015-07" db="EMBL/GenBank/DDBJ databases">
        <authorList>
            <person name="Ju K.-S."/>
            <person name="Doroghazi J.R."/>
            <person name="Metcalf W.W."/>
        </authorList>
    </citation>
    <scope>NUCLEOTIDE SEQUENCE [LARGE SCALE GENOMIC DNA]</scope>
    <source>
        <strain evidence="9">NRRL 2290</strain>
    </source>
</reference>
<evidence type="ECO:0000259" key="4">
    <source>
        <dbReference type="Pfam" id="PF01571"/>
    </source>
</evidence>
<dbReference type="InterPro" id="IPR023753">
    <property type="entry name" value="FAD/NAD-binding_dom"/>
</dbReference>
<protein>
    <submittedName>
        <fullName evidence="8">Ferredoxin</fullName>
    </submittedName>
</protein>
<dbReference type="Pfam" id="PF08669">
    <property type="entry name" value="GCV_T_C"/>
    <property type="match status" value="1"/>
</dbReference>
<dbReference type="Gene3D" id="3.50.50.60">
    <property type="entry name" value="FAD/NAD(P)-binding domain"/>
    <property type="match status" value="2"/>
</dbReference>
<dbReference type="OrthoDB" id="5287468at2"/>
<dbReference type="Pfam" id="PF07992">
    <property type="entry name" value="Pyr_redox_2"/>
    <property type="match status" value="1"/>
</dbReference>
<dbReference type="NCBIfam" id="TIGR01374">
    <property type="entry name" value="soxD"/>
    <property type="match status" value="1"/>
</dbReference>
<comment type="similarity">
    <text evidence="1">Belongs to the GcvT family.</text>
</comment>
<dbReference type="InterPro" id="IPR028896">
    <property type="entry name" value="GcvT/YgfZ/DmdA"/>
</dbReference>
<dbReference type="SUPFAM" id="SSF103025">
    <property type="entry name" value="Folate-binding domain"/>
    <property type="match status" value="1"/>
</dbReference>
<dbReference type="Pfam" id="PF17806">
    <property type="entry name" value="SO_alpha_A3"/>
    <property type="match status" value="1"/>
</dbReference>
<dbReference type="Pfam" id="PF04267">
    <property type="entry name" value="SoxD"/>
    <property type="match status" value="1"/>
</dbReference>
<dbReference type="InterPro" id="IPR029043">
    <property type="entry name" value="GcvT/YgfZ_C"/>
</dbReference>
<feature type="compositionally biased region" description="Low complexity" evidence="3">
    <location>
        <begin position="139"/>
        <end position="148"/>
    </location>
</feature>
<dbReference type="PATRIC" id="fig|67356.5.peg.8574"/>
<accession>A0A0L8KQR7</accession>
<dbReference type="Gene3D" id="3.10.20.440">
    <property type="entry name" value="2Fe-2S iron-sulphur cluster binding domain, sarcosine oxidase, alpha subunit, N-terminal domain"/>
    <property type="match status" value="1"/>
</dbReference>
<comment type="caution">
    <text evidence="8">The sequence shown here is derived from an EMBL/GenBank/DDBJ whole genome shotgun (WGS) entry which is preliminary data.</text>
</comment>
<evidence type="ECO:0000259" key="6">
    <source>
        <dbReference type="Pfam" id="PF08669"/>
    </source>
</evidence>
<dbReference type="RefSeq" id="WP_053193818.1">
    <property type="nucleotide sequence ID" value="NZ_KQ948988.1"/>
</dbReference>
<dbReference type="GO" id="GO:0046653">
    <property type="term" value="P:tetrahydrofolate metabolic process"/>
    <property type="evidence" value="ECO:0007669"/>
    <property type="project" value="InterPro"/>
</dbReference>
<dbReference type="InterPro" id="IPR013977">
    <property type="entry name" value="GcvT_C"/>
</dbReference>
<dbReference type="InterPro" id="IPR041117">
    <property type="entry name" value="SoxA_A3"/>
</dbReference>
<dbReference type="EMBL" id="LGUS01000236">
    <property type="protein sequence ID" value="KOG28200.1"/>
    <property type="molecule type" value="Genomic_DNA"/>
</dbReference>
<dbReference type="Gene3D" id="3.30.1360.120">
    <property type="entry name" value="Probable tRNA modification gtpase trme, domain 1"/>
    <property type="match status" value="1"/>
</dbReference>
<evidence type="ECO:0000259" key="7">
    <source>
        <dbReference type="Pfam" id="PF17806"/>
    </source>
</evidence>